<sequence length="410" mass="46290">MSKSLEERLKELEKGYENMPDFVSSDNIIKRVEKANKRSPWKRIYVTAGSVLAAGIAAVLVMSQPGIAPGDGNNKGVPGEAPEEDQKENSTEDSVPELSERQAAAFLNEWETSFLSLVDEADSDQKIDSYETTGEVQQYFEETMSQELAAWMTDAYFTNRDDGVYVIAKDGPTWFEESQPFEMEKESDTRFLVTQERNNELLGHVNMIYHLVYQDGQWVVHEIESEEANSSNRGANVIPDELSGPQQAALNQADTILQQLLSQDAERLASRVHPDKGLLFSPYVHIEEERAVVLEKNQVANFFTDDNVYEWGVYDGSGHSIEATPAAYYEEFIYHPDLSSPDEIVVGETKQRGNMQSNIREVFPEAAVVEYHVESEEEGGMDWKSVNIVLEQDEQGSWFVTAIVTNEWTI</sequence>
<gene>
    <name evidence="3" type="ORF">SAMN05192534_10115</name>
</gene>
<dbReference type="RefSeq" id="WP_091270143.1">
    <property type="nucleotide sequence ID" value="NZ_FNDK01000001.1"/>
</dbReference>
<dbReference type="OrthoDB" id="1267107at2"/>
<organism evidence="3 4">
    <name type="scientific">Alteribacillus persepolensis</name>
    <dbReference type="NCBI Taxonomy" id="568899"/>
    <lineage>
        <taxon>Bacteria</taxon>
        <taxon>Bacillati</taxon>
        <taxon>Bacillota</taxon>
        <taxon>Bacilli</taxon>
        <taxon>Bacillales</taxon>
        <taxon>Bacillaceae</taxon>
        <taxon>Alteribacillus</taxon>
    </lineage>
</organism>
<dbReference type="AlphaFoldDB" id="A0A1G7Y6P0"/>
<protein>
    <submittedName>
        <fullName evidence="3">Uncharacterized protein</fullName>
    </submittedName>
</protein>
<evidence type="ECO:0000313" key="3">
    <source>
        <dbReference type="EMBL" id="SDG92132.1"/>
    </source>
</evidence>
<dbReference type="EMBL" id="FNDK01000001">
    <property type="protein sequence ID" value="SDG92132.1"/>
    <property type="molecule type" value="Genomic_DNA"/>
</dbReference>
<name>A0A1G7Y6P0_9BACI</name>
<feature type="region of interest" description="Disordered" evidence="1">
    <location>
        <begin position="70"/>
        <end position="98"/>
    </location>
</feature>
<keyword evidence="4" id="KW-1185">Reference proteome</keyword>
<dbReference type="Proteomes" id="UP000199163">
    <property type="component" value="Unassembled WGS sequence"/>
</dbReference>
<keyword evidence="2" id="KW-0812">Transmembrane</keyword>
<dbReference type="STRING" id="568899.SAMN05192534_10115"/>
<evidence type="ECO:0000313" key="4">
    <source>
        <dbReference type="Proteomes" id="UP000199163"/>
    </source>
</evidence>
<keyword evidence="2" id="KW-1133">Transmembrane helix</keyword>
<proteinExistence type="predicted"/>
<evidence type="ECO:0000256" key="1">
    <source>
        <dbReference type="SAM" id="MobiDB-lite"/>
    </source>
</evidence>
<feature type="transmembrane region" description="Helical" evidence="2">
    <location>
        <begin position="44"/>
        <end position="63"/>
    </location>
</feature>
<evidence type="ECO:0000256" key="2">
    <source>
        <dbReference type="SAM" id="Phobius"/>
    </source>
</evidence>
<keyword evidence="2" id="KW-0472">Membrane</keyword>
<reference evidence="4" key="1">
    <citation type="submission" date="2016-10" db="EMBL/GenBank/DDBJ databases">
        <authorList>
            <person name="Varghese N."/>
            <person name="Submissions S."/>
        </authorList>
    </citation>
    <scope>NUCLEOTIDE SEQUENCE [LARGE SCALE GENOMIC DNA]</scope>
    <source>
        <strain evidence="4">DSM 21632</strain>
    </source>
</reference>
<accession>A0A1G7Y6P0</accession>